<dbReference type="HOGENOM" id="CLU_058657_0_0_1"/>
<dbReference type="eggNOG" id="ENOG502RPTR">
    <property type="taxonomic scope" value="Eukaryota"/>
</dbReference>
<name>U1GCB2_ENDPU</name>
<gene>
    <name evidence="2" type="ORF">EPUS_09345</name>
</gene>
<evidence type="ECO:0000313" key="3">
    <source>
        <dbReference type="Proteomes" id="UP000019373"/>
    </source>
</evidence>
<protein>
    <submittedName>
        <fullName evidence="2">Uncharacterized protein</fullName>
    </submittedName>
</protein>
<accession>U1GCB2</accession>
<sequence>MGDYGSENLACGSKEASPSLTIHAPEAHVSPLISPDVESYTHTTFLDEQNGILNQSSHYPRDQADKARAYLRALWSDGPRSSTKPVEFIIPYLSWSALRDDPEFTLQKLKISYDSLKSVFTVFPMESMRHGHILGWVNQLATFAQQNFDTSISRRFKTIQNIGVRDFKGKWDGSFRKPDFVIAWRKDNGGIDIHTIVEVGVSQSQNQFREVMEMYFEGLPQISRVILIDIIEAPQYVQPKNFDIDELKNLNSTEFQVASNQGPVWYKGIQWVGHNTISWEVWERDPKMGYPVQIFKTTIIPNDSGFQLPFFEIPTWIADNIEAVTVKSADIDHLWSNDLRDAVIEEAKWRMGGYVSERSKQADETANIARQEEEAEKKKQKANEERAKRARHRRGDQDN</sequence>
<keyword evidence="3" id="KW-1185">Reference proteome</keyword>
<organism evidence="2 3">
    <name type="scientific">Endocarpon pusillum (strain Z07020 / HMAS-L-300199)</name>
    <name type="common">Lichen-forming fungus</name>
    <dbReference type="NCBI Taxonomy" id="1263415"/>
    <lineage>
        <taxon>Eukaryota</taxon>
        <taxon>Fungi</taxon>
        <taxon>Dikarya</taxon>
        <taxon>Ascomycota</taxon>
        <taxon>Pezizomycotina</taxon>
        <taxon>Eurotiomycetes</taxon>
        <taxon>Chaetothyriomycetidae</taxon>
        <taxon>Verrucariales</taxon>
        <taxon>Verrucariaceae</taxon>
        <taxon>Endocarpon</taxon>
    </lineage>
</organism>
<dbReference type="EMBL" id="KE721446">
    <property type="protein sequence ID" value="ERF69341.1"/>
    <property type="molecule type" value="Genomic_DNA"/>
</dbReference>
<reference evidence="3" key="1">
    <citation type="journal article" date="2014" name="BMC Genomics">
        <title>Genome characteristics reveal the impact of lichenization on lichen-forming fungus Endocarpon pusillum Hedwig (Verrucariales, Ascomycota).</title>
        <authorList>
            <person name="Wang Y.-Y."/>
            <person name="Liu B."/>
            <person name="Zhang X.-Y."/>
            <person name="Zhou Q.-M."/>
            <person name="Zhang T."/>
            <person name="Li H."/>
            <person name="Yu Y.-F."/>
            <person name="Zhang X.-L."/>
            <person name="Hao X.-Y."/>
            <person name="Wang M."/>
            <person name="Wang L."/>
            <person name="Wei J.-C."/>
        </authorList>
    </citation>
    <scope>NUCLEOTIDE SEQUENCE [LARGE SCALE GENOMIC DNA]</scope>
    <source>
        <strain evidence="3">Z07020 / HMAS-L-300199</strain>
    </source>
</reference>
<evidence type="ECO:0000256" key="1">
    <source>
        <dbReference type="SAM" id="MobiDB-lite"/>
    </source>
</evidence>
<dbReference type="AlphaFoldDB" id="U1GCB2"/>
<feature type="region of interest" description="Disordered" evidence="1">
    <location>
        <begin position="360"/>
        <end position="399"/>
    </location>
</feature>
<dbReference type="OrthoDB" id="76567at2759"/>
<evidence type="ECO:0000313" key="2">
    <source>
        <dbReference type="EMBL" id="ERF69341.1"/>
    </source>
</evidence>
<proteinExistence type="predicted"/>
<dbReference type="GeneID" id="19244170"/>
<feature type="compositionally biased region" description="Basic and acidic residues" evidence="1">
    <location>
        <begin position="370"/>
        <end position="387"/>
    </location>
</feature>
<dbReference type="Proteomes" id="UP000019373">
    <property type="component" value="Unassembled WGS sequence"/>
</dbReference>
<dbReference type="RefSeq" id="XP_007805014.1">
    <property type="nucleotide sequence ID" value="XM_007806823.1"/>
</dbReference>
<feature type="compositionally biased region" description="Basic residues" evidence="1">
    <location>
        <begin position="388"/>
        <end position="399"/>
    </location>
</feature>